<feature type="region of interest" description="Disordered" evidence="4">
    <location>
        <begin position="680"/>
        <end position="703"/>
    </location>
</feature>
<evidence type="ECO:0000256" key="4">
    <source>
        <dbReference type="SAM" id="MobiDB-lite"/>
    </source>
</evidence>
<sequence>MAWAKFLRKPAGNLGKVYQPGSMLSLAPTKGLLNEPGQNSCFLNSAVQVLWQLDIFRRSLRGLTGHICQGDACIFCALKTIFAQFQHSREKALPSDNMRHALAESFKDEHRFQLGLMDDAAECFENILERIHFHIVPSCETDMCTSKSCITHQKFAMTLYEQCVCRSCGASSDPLPFTEFVRYISTTALCNEVDRMMERHERLKPEMFAELLQAANTTDDFRKCPSNCGQKIKIRRVLMNCPEIVTIGLVWDSEHSDLTEDVMRNLATQLYLPGLFYRVTDEQAKNSELFLVGMICYTSRHYCAFAFHTKSCKWVLFDDANVKEVGTKWKDVVSKCIRCHFQPLLLFYANPDGTAVSTEDAPKHIIHWSHYKAAAGDDLGFEKSSVPKSDHTKENGFGECASQKSIKKFQTDNSAFSRSHIQASGGRVPVKLGHSDQKDKLKDISKECAQKAVDMRNFSSCLRKDADRGPRRDSGRQRDLIGEDRSPFKSGSPPAGNGFRHYTDQRLYGSQGRGPYKHERVPNQTRPAAQVLGSNKREVFPAGEKMMSRVRADSATGYDTDSSQDSRDKGSISRSRNRGWKPMRETLNVDSIFHETEKKQHSPQHKANPSSKPKHEKEQSFNNWPKENQTQKGLMTIYEDETKQETGSRSSLDSEGKGNTEKIKGFTERKVHADSWQMQRTESGYESSDHISNESANLDSPIVEGTSPLDIKGIKETVSCSDQNLSIKYAESVLQSTSQQNRNYFDELREIALALPLYVLRWWGHENIQGTDLRKDQMNMEANYRPHTNFPSESQLQMHSPPLKRAEMPHKKIFPSSTLQPNFKDHVKRETKIGKLNEQSSSEWLNPDKFEKISMPVYSVDSSAHPYNTELLVVCGKRVNNNEFLSSSQLQSPHTRTLGSKSGLASLVQQNLLEQSHTELSSSGERAVQSFGRTNNLQIPEVIYQNLPPPLPPKKYTLNVSLGSKNESTADVKLPEVLQSNPSSFERQTAIASKSASEGAFTNEERFRETFQGNEHTIHKLDSAPRSSVNDCQTLSGSIFNKGFQHTGPSVGSPDANDSVSLTTYFSVDSCMTDTYRMKYHQRPKLYFADSGFHKDKHLSPTGIDLGIVYHGTLDSSHPTSEQRYKPSIEGIHCNR</sequence>
<dbReference type="PROSITE" id="PS50235">
    <property type="entry name" value="USP_3"/>
    <property type="match status" value="1"/>
</dbReference>
<keyword evidence="7" id="KW-1185">Reference proteome</keyword>
<keyword evidence="3" id="KW-0378">Hydrolase</keyword>
<dbReference type="CDD" id="cd02257">
    <property type="entry name" value="Peptidase_C19"/>
    <property type="match status" value="1"/>
</dbReference>
<dbReference type="InterPro" id="IPR028889">
    <property type="entry name" value="USP"/>
</dbReference>
<feature type="compositionally biased region" description="Basic and acidic residues" evidence="4">
    <location>
        <begin position="640"/>
        <end position="663"/>
    </location>
</feature>
<dbReference type="OrthoDB" id="205782at2759"/>
<dbReference type="STRING" id="55544.A0A4D9F9Z9"/>
<name>A0A4D9F9Z9_9SAUR</name>
<feature type="compositionally biased region" description="Basic and acidic residues" evidence="4">
    <location>
        <begin position="463"/>
        <end position="487"/>
    </location>
</feature>
<dbReference type="Pfam" id="PF00443">
    <property type="entry name" value="UCH"/>
    <property type="match status" value="1"/>
</dbReference>
<keyword evidence="6" id="KW-0675">Receptor</keyword>
<feature type="region of interest" description="Disordered" evidence="4">
    <location>
        <begin position="412"/>
        <end position="439"/>
    </location>
</feature>
<dbReference type="AlphaFoldDB" id="A0A4D9F9Z9"/>
<comment type="caution">
    <text evidence="6">The sequence shown here is derived from an EMBL/GenBank/DDBJ whole genome shotgun (WGS) entry which is preliminary data.</text>
</comment>
<evidence type="ECO:0000256" key="3">
    <source>
        <dbReference type="ARBA" id="ARBA00022801"/>
    </source>
</evidence>
<dbReference type="GO" id="GO:0007605">
    <property type="term" value="P:sensory perception of sound"/>
    <property type="evidence" value="ECO:0007669"/>
    <property type="project" value="TreeGrafter"/>
</dbReference>
<dbReference type="GO" id="GO:0010996">
    <property type="term" value="P:response to auditory stimulus"/>
    <property type="evidence" value="ECO:0007669"/>
    <property type="project" value="TreeGrafter"/>
</dbReference>
<evidence type="ECO:0000259" key="5">
    <source>
        <dbReference type="PROSITE" id="PS50235"/>
    </source>
</evidence>
<dbReference type="Proteomes" id="UP000297703">
    <property type="component" value="Unassembled WGS sequence"/>
</dbReference>
<evidence type="ECO:0000256" key="1">
    <source>
        <dbReference type="ARBA" id="ARBA00009085"/>
    </source>
</evidence>
<dbReference type="GO" id="GO:0004843">
    <property type="term" value="F:cysteine-type deubiquitinase activity"/>
    <property type="evidence" value="ECO:0007669"/>
    <property type="project" value="InterPro"/>
</dbReference>
<dbReference type="GO" id="GO:0016579">
    <property type="term" value="P:protein deubiquitination"/>
    <property type="evidence" value="ECO:0007669"/>
    <property type="project" value="InterPro"/>
</dbReference>
<comment type="similarity">
    <text evidence="1">Belongs to the peptidase C19 family.</text>
</comment>
<protein>
    <submittedName>
        <fullName evidence="6">Membrane-associated progesterone receptor component 2</fullName>
    </submittedName>
</protein>
<dbReference type="PANTHER" id="PTHR22975:SF6">
    <property type="entry name" value="INACTIVE UBIQUITIN CARBOXYL-TERMINAL HYDROLASE 53"/>
    <property type="match status" value="1"/>
</dbReference>
<keyword evidence="2" id="KW-0833">Ubl conjugation pathway</keyword>
<accession>A0A4D9F9Z9</accession>
<gene>
    <name evidence="6" type="ORF">DR999_PMT00068</name>
</gene>
<evidence type="ECO:0000313" key="7">
    <source>
        <dbReference type="Proteomes" id="UP000297703"/>
    </source>
</evidence>
<dbReference type="EMBL" id="QXTE01000001">
    <property type="protein sequence ID" value="TFK16162.1"/>
    <property type="molecule type" value="Genomic_DNA"/>
</dbReference>
<proteinExistence type="inferred from homology"/>
<feature type="compositionally biased region" description="Polar residues" evidence="4">
    <location>
        <begin position="620"/>
        <end position="633"/>
    </location>
</feature>
<dbReference type="InterPro" id="IPR001394">
    <property type="entry name" value="Peptidase_C19_UCH"/>
</dbReference>
<evidence type="ECO:0000313" key="6">
    <source>
        <dbReference type="EMBL" id="TFK16162.1"/>
    </source>
</evidence>
<reference evidence="6 7" key="1">
    <citation type="submission" date="2019-04" db="EMBL/GenBank/DDBJ databases">
        <title>Draft genome of the big-headed turtle Platysternon megacephalum.</title>
        <authorList>
            <person name="Gong S."/>
        </authorList>
    </citation>
    <scope>NUCLEOTIDE SEQUENCE [LARGE SCALE GENOMIC DNA]</scope>
    <source>
        <strain evidence="6">DO16091913</strain>
        <tissue evidence="6">Muscle</tissue>
    </source>
</reference>
<feature type="region of interest" description="Disordered" evidence="4">
    <location>
        <begin position="463"/>
        <end position="663"/>
    </location>
</feature>
<reference evidence="6 7" key="2">
    <citation type="submission" date="2019-04" db="EMBL/GenBank/DDBJ databases">
        <title>The genome sequence of big-headed turtle.</title>
        <authorList>
            <person name="Gong S."/>
        </authorList>
    </citation>
    <scope>NUCLEOTIDE SEQUENCE [LARGE SCALE GENOMIC DNA]</scope>
    <source>
        <strain evidence="6">DO16091913</strain>
        <tissue evidence="6">Muscle</tissue>
    </source>
</reference>
<dbReference type="InterPro" id="IPR038765">
    <property type="entry name" value="Papain-like_cys_pep_sf"/>
</dbReference>
<dbReference type="InterPro" id="IPR052398">
    <property type="entry name" value="Ubiquitin_hydrolase_53/54"/>
</dbReference>
<dbReference type="GO" id="GO:0005911">
    <property type="term" value="C:cell-cell junction"/>
    <property type="evidence" value="ECO:0007669"/>
    <property type="project" value="TreeGrafter"/>
</dbReference>
<dbReference type="FunFam" id="3.90.70.10:FF:000041">
    <property type="entry name" value="Inactive ubiquitin carboxyl-terminal hydrolase 53"/>
    <property type="match status" value="1"/>
</dbReference>
<feature type="compositionally biased region" description="Polar residues" evidence="4">
    <location>
        <begin position="412"/>
        <end position="422"/>
    </location>
</feature>
<feature type="domain" description="USP" evidence="5">
    <location>
        <begin position="30"/>
        <end position="351"/>
    </location>
</feature>
<dbReference type="PANTHER" id="PTHR22975">
    <property type="entry name" value="UBIQUITIN SPECIFIC PROTEINASE"/>
    <property type="match status" value="1"/>
</dbReference>
<dbReference type="Gene3D" id="3.90.70.10">
    <property type="entry name" value="Cysteine proteinases"/>
    <property type="match status" value="1"/>
</dbReference>
<organism evidence="6 7">
    <name type="scientific">Platysternon megacephalum</name>
    <name type="common">big-headed turtle</name>
    <dbReference type="NCBI Taxonomy" id="55544"/>
    <lineage>
        <taxon>Eukaryota</taxon>
        <taxon>Metazoa</taxon>
        <taxon>Chordata</taxon>
        <taxon>Craniata</taxon>
        <taxon>Vertebrata</taxon>
        <taxon>Euteleostomi</taxon>
        <taxon>Archelosauria</taxon>
        <taxon>Testudinata</taxon>
        <taxon>Testudines</taxon>
        <taxon>Cryptodira</taxon>
        <taxon>Durocryptodira</taxon>
        <taxon>Testudinoidea</taxon>
        <taxon>Platysternidae</taxon>
        <taxon>Platysternon</taxon>
    </lineage>
</organism>
<evidence type="ECO:0000256" key="2">
    <source>
        <dbReference type="ARBA" id="ARBA00022786"/>
    </source>
</evidence>
<dbReference type="SUPFAM" id="SSF54001">
    <property type="entry name" value="Cysteine proteinases"/>
    <property type="match status" value="1"/>
</dbReference>